<reference evidence="1 2" key="1">
    <citation type="journal article" date="2014" name="Int. J. Syst. Evol. Microbiol.">
        <title>Phaeodactylibacter xiamenensis gen. nov., sp. nov., a member of the family Saprospiraceae isolated from the marine alga Phaeodactylum tricornutum.</title>
        <authorList>
            <person name="Chen Z.Jr."/>
            <person name="Lei X."/>
            <person name="Lai Q."/>
            <person name="Li Y."/>
            <person name="Zhang B."/>
            <person name="Zhang J."/>
            <person name="Zhang H."/>
            <person name="Yang L."/>
            <person name="Zheng W."/>
            <person name="Tian Y."/>
            <person name="Yu Z."/>
            <person name="Xu H.Jr."/>
            <person name="Zheng T."/>
        </authorList>
    </citation>
    <scope>NUCLEOTIDE SEQUENCE [LARGE SCALE GENOMIC DNA]</scope>
    <source>
        <strain evidence="1 2">KD52</strain>
    </source>
</reference>
<gene>
    <name evidence="1" type="ORF">IX84_24565</name>
</gene>
<proteinExistence type="predicted"/>
<dbReference type="AlphaFoldDB" id="A0A098S190"/>
<accession>A0A098S190</accession>
<name>A0A098S190_9BACT</name>
<dbReference type="Proteomes" id="UP000029736">
    <property type="component" value="Unassembled WGS sequence"/>
</dbReference>
<keyword evidence="2" id="KW-1185">Reference proteome</keyword>
<organism evidence="1 2">
    <name type="scientific">Phaeodactylibacter xiamenensis</name>
    <dbReference type="NCBI Taxonomy" id="1524460"/>
    <lineage>
        <taxon>Bacteria</taxon>
        <taxon>Pseudomonadati</taxon>
        <taxon>Bacteroidota</taxon>
        <taxon>Saprospiria</taxon>
        <taxon>Saprospirales</taxon>
        <taxon>Haliscomenobacteraceae</taxon>
        <taxon>Phaeodactylibacter</taxon>
    </lineage>
</organism>
<dbReference type="EMBL" id="JPOS01000083">
    <property type="protein sequence ID" value="KGE85811.1"/>
    <property type="molecule type" value="Genomic_DNA"/>
</dbReference>
<dbReference type="STRING" id="1524460.IX84_24565"/>
<sequence length="68" mass="7865">MKQIHLKCFNATKLDQFVTKNNSIIEFFTFLPKITPSFRLCLERIRHENQGIVVLAKSFLARLAGQIS</sequence>
<protein>
    <submittedName>
        <fullName evidence="1">Uncharacterized protein</fullName>
    </submittedName>
</protein>
<evidence type="ECO:0000313" key="1">
    <source>
        <dbReference type="EMBL" id="KGE85811.1"/>
    </source>
</evidence>
<evidence type="ECO:0000313" key="2">
    <source>
        <dbReference type="Proteomes" id="UP000029736"/>
    </source>
</evidence>
<comment type="caution">
    <text evidence="1">The sequence shown here is derived from an EMBL/GenBank/DDBJ whole genome shotgun (WGS) entry which is preliminary data.</text>
</comment>